<dbReference type="PROSITE" id="PS50977">
    <property type="entry name" value="HTH_TETR_2"/>
    <property type="match status" value="1"/>
</dbReference>
<feature type="DNA-binding region" description="H-T-H motif" evidence="2">
    <location>
        <begin position="58"/>
        <end position="77"/>
    </location>
</feature>
<organism evidence="4 5">
    <name type="scientific">Novosphingobium kalidii</name>
    <dbReference type="NCBI Taxonomy" id="3230299"/>
    <lineage>
        <taxon>Bacteria</taxon>
        <taxon>Pseudomonadati</taxon>
        <taxon>Pseudomonadota</taxon>
        <taxon>Alphaproteobacteria</taxon>
        <taxon>Sphingomonadales</taxon>
        <taxon>Sphingomonadaceae</taxon>
        <taxon>Novosphingobium</taxon>
    </lineage>
</organism>
<evidence type="ECO:0000259" key="3">
    <source>
        <dbReference type="PROSITE" id="PS50977"/>
    </source>
</evidence>
<comment type="caution">
    <text evidence="4">The sequence shown here is derived from an EMBL/GenBank/DDBJ whole genome shotgun (WGS) entry which is preliminary data.</text>
</comment>
<dbReference type="InterPro" id="IPR039536">
    <property type="entry name" value="TetR_C_Proteobacteria"/>
</dbReference>
<dbReference type="Pfam" id="PF00440">
    <property type="entry name" value="TetR_N"/>
    <property type="match status" value="1"/>
</dbReference>
<gene>
    <name evidence="4" type="ORF">ABVV53_07325</name>
</gene>
<dbReference type="InterPro" id="IPR050109">
    <property type="entry name" value="HTH-type_TetR-like_transc_reg"/>
</dbReference>
<sequence>MAHVVENSLAVECWGDLKDQTALKQSRRRRPGRPSLSNEALLDKALDLFLEKGFEGTSIEAITASAGMAKRTVYARYGDKTRLFKAALSRAIDEWIVPVERLRALEEVDLERTLVGIGDALVANVLSPAGLRLLRLTNAESVRTPEISVENVRLGTAPTLEYLADLFARRINLDPSRAEEAAQAFLNLIVAGPANSAAWGATLDMGAVQRQTRFGVRLFLHGTLGGDEPREDQLREAIADARGHLDEACDRLRALEALAARE</sequence>
<dbReference type="RefSeq" id="WP_353983740.1">
    <property type="nucleotide sequence ID" value="NZ_JBEWLY010000013.1"/>
</dbReference>
<dbReference type="EMBL" id="JBEWLY010000013">
    <property type="protein sequence ID" value="MET1755266.1"/>
    <property type="molecule type" value="Genomic_DNA"/>
</dbReference>
<dbReference type="Proteomes" id="UP001548713">
    <property type="component" value="Unassembled WGS sequence"/>
</dbReference>
<feature type="domain" description="HTH tetR-type" evidence="3">
    <location>
        <begin position="35"/>
        <end position="95"/>
    </location>
</feature>
<reference evidence="4 5" key="1">
    <citation type="submission" date="2024-07" db="EMBL/GenBank/DDBJ databases">
        <title>Novosphingobium kalidii RD2P27.</title>
        <authorList>
            <person name="Sun J.-Q."/>
        </authorList>
    </citation>
    <scope>NUCLEOTIDE SEQUENCE [LARGE SCALE GENOMIC DNA]</scope>
    <source>
        <strain evidence="4 5">RD2P27</strain>
    </source>
</reference>
<evidence type="ECO:0000256" key="2">
    <source>
        <dbReference type="PROSITE-ProRule" id="PRU00335"/>
    </source>
</evidence>
<keyword evidence="5" id="KW-1185">Reference proteome</keyword>
<proteinExistence type="predicted"/>
<evidence type="ECO:0000313" key="5">
    <source>
        <dbReference type="Proteomes" id="UP001548713"/>
    </source>
</evidence>
<dbReference type="SUPFAM" id="SSF46689">
    <property type="entry name" value="Homeodomain-like"/>
    <property type="match status" value="1"/>
</dbReference>
<name>A0ABV2D076_9SPHN</name>
<dbReference type="InterPro" id="IPR009057">
    <property type="entry name" value="Homeodomain-like_sf"/>
</dbReference>
<evidence type="ECO:0000256" key="1">
    <source>
        <dbReference type="ARBA" id="ARBA00023125"/>
    </source>
</evidence>
<dbReference type="PANTHER" id="PTHR30055:SF146">
    <property type="entry name" value="HTH-TYPE TRANSCRIPTIONAL DUAL REGULATOR CECR"/>
    <property type="match status" value="1"/>
</dbReference>
<dbReference type="InterPro" id="IPR001647">
    <property type="entry name" value="HTH_TetR"/>
</dbReference>
<protein>
    <submittedName>
        <fullName evidence="4">TetR/AcrR family transcriptional regulator</fullName>
    </submittedName>
</protein>
<keyword evidence="1 2" id="KW-0238">DNA-binding</keyword>
<accession>A0ABV2D076</accession>
<dbReference type="Gene3D" id="1.10.357.10">
    <property type="entry name" value="Tetracycline Repressor, domain 2"/>
    <property type="match status" value="1"/>
</dbReference>
<dbReference type="PRINTS" id="PR00455">
    <property type="entry name" value="HTHTETR"/>
</dbReference>
<dbReference type="Pfam" id="PF14246">
    <property type="entry name" value="TetR_C_7"/>
    <property type="match status" value="1"/>
</dbReference>
<dbReference type="PANTHER" id="PTHR30055">
    <property type="entry name" value="HTH-TYPE TRANSCRIPTIONAL REGULATOR RUTR"/>
    <property type="match status" value="1"/>
</dbReference>
<evidence type="ECO:0000313" key="4">
    <source>
        <dbReference type="EMBL" id="MET1755266.1"/>
    </source>
</evidence>